<accession>A0A285KBA0</accession>
<dbReference type="PANTHER" id="PTHR30036:SF1">
    <property type="entry name" value="D-XYLOSE-BINDING PERIPLASMIC PROTEIN"/>
    <property type="match status" value="1"/>
</dbReference>
<keyword evidence="2 3" id="KW-0732">Signal</keyword>
<dbReference type="GO" id="GO:0030246">
    <property type="term" value="F:carbohydrate binding"/>
    <property type="evidence" value="ECO:0007669"/>
    <property type="project" value="TreeGrafter"/>
</dbReference>
<comment type="subcellular location">
    <subcellularLocation>
        <location evidence="1">Cell envelope</location>
    </subcellularLocation>
</comment>
<protein>
    <submittedName>
        <fullName evidence="5">D-xylose transport system substrate-binding protein</fullName>
    </submittedName>
</protein>
<dbReference type="InterPro" id="IPR028082">
    <property type="entry name" value="Peripla_BP_I"/>
</dbReference>
<dbReference type="OrthoDB" id="9773673at2"/>
<evidence type="ECO:0000259" key="4">
    <source>
        <dbReference type="Pfam" id="PF13407"/>
    </source>
</evidence>
<dbReference type="RefSeq" id="WP_097328294.1">
    <property type="nucleotide sequence ID" value="NZ_OBDY01000036.1"/>
</dbReference>
<feature type="chain" id="PRO_5039727602" evidence="3">
    <location>
        <begin position="25"/>
        <end position="375"/>
    </location>
</feature>
<dbReference type="AlphaFoldDB" id="A0A285KBA0"/>
<dbReference type="InterPro" id="IPR050555">
    <property type="entry name" value="Bact_Solute-Bind_Prot2"/>
</dbReference>
<evidence type="ECO:0000256" key="1">
    <source>
        <dbReference type="ARBA" id="ARBA00004196"/>
    </source>
</evidence>
<evidence type="ECO:0000313" key="6">
    <source>
        <dbReference type="Proteomes" id="UP000219612"/>
    </source>
</evidence>
<proteinExistence type="predicted"/>
<name>A0A285KBA0_9ACTN</name>
<evidence type="ECO:0000256" key="3">
    <source>
        <dbReference type="SAM" id="SignalP"/>
    </source>
</evidence>
<dbReference type="Pfam" id="PF13407">
    <property type="entry name" value="Peripla_BP_4"/>
    <property type="match status" value="1"/>
</dbReference>
<dbReference type="Proteomes" id="UP000219612">
    <property type="component" value="Unassembled WGS sequence"/>
</dbReference>
<dbReference type="InterPro" id="IPR025997">
    <property type="entry name" value="SBP_2_dom"/>
</dbReference>
<dbReference type="Gene3D" id="3.40.50.2300">
    <property type="match status" value="2"/>
</dbReference>
<dbReference type="SUPFAM" id="SSF53822">
    <property type="entry name" value="Periplasmic binding protein-like I"/>
    <property type="match status" value="1"/>
</dbReference>
<feature type="domain" description="Periplasmic binding protein" evidence="4">
    <location>
        <begin position="43"/>
        <end position="305"/>
    </location>
</feature>
<dbReference type="PROSITE" id="PS51257">
    <property type="entry name" value="PROKAR_LIPOPROTEIN"/>
    <property type="match status" value="1"/>
</dbReference>
<feature type="signal peptide" evidence="3">
    <location>
        <begin position="1"/>
        <end position="24"/>
    </location>
</feature>
<dbReference type="GO" id="GO:0030288">
    <property type="term" value="C:outer membrane-bounded periplasmic space"/>
    <property type="evidence" value="ECO:0007669"/>
    <property type="project" value="TreeGrafter"/>
</dbReference>
<evidence type="ECO:0000313" key="5">
    <source>
        <dbReference type="EMBL" id="SNY69880.1"/>
    </source>
</evidence>
<dbReference type="PANTHER" id="PTHR30036">
    <property type="entry name" value="D-XYLOSE-BINDING PERIPLASMIC PROTEIN"/>
    <property type="match status" value="1"/>
</dbReference>
<keyword evidence="6" id="KW-1185">Reference proteome</keyword>
<evidence type="ECO:0000256" key="2">
    <source>
        <dbReference type="ARBA" id="ARBA00022729"/>
    </source>
</evidence>
<organism evidence="5 6">
    <name type="scientific">Paractinoplanes atraurantiacus</name>
    <dbReference type="NCBI Taxonomy" id="1036182"/>
    <lineage>
        <taxon>Bacteria</taxon>
        <taxon>Bacillati</taxon>
        <taxon>Actinomycetota</taxon>
        <taxon>Actinomycetes</taxon>
        <taxon>Micromonosporales</taxon>
        <taxon>Micromonosporaceae</taxon>
        <taxon>Paractinoplanes</taxon>
    </lineage>
</organism>
<reference evidence="5 6" key="1">
    <citation type="submission" date="2017-09" db="EMBL/GenBank/DDBJ databases">
        <authorList>
            <person name="Ehlers B."/>
            <person name="Leendertz F.H."/>
        </authorList>
    </citation>
    <scope>NUCLEOTIDE SEQUENCE [LARGE SCALE GENOMIC DNA]</scope>
    <source>
        <strain evidence="5 6">CGMCC 4.6857</strain>
    </source>
</reference>
<gene>
    <name evidence="5" type="ORF">SAMN05421748_13635</name>
</gene>
<sequence>MRTKLLSYAAACMLAAGLTACSDAGGPLDDGGDAGSGNGPARVGVIMPDRTTTRWAGEDSKYLTAAFGQARIPVDIQNAEGDRRRFVRIGRAMVDSGVKVLIIANIDSASGKEVLDLARKKGIPTIDYDRLTLNGGADYYVSFDNVKVGELQAYGLIACLKVRKAVDPIVAQLNGSRSDNNASLFKRGYDAPLNTKYDAAQMRKGPEQWVPDWDPDQAAVIFEQMLDQAPGIRGVLAANDGIAGSVIKVLRKRNLNGVVPVTGQDATLEGLRNILTGEQCMTVYKAIKPQALSAAKLAIELFNGGKPIIPDKLKDPESGAYVPFVKLKPVAITARNINTVVVTDKFVSQADLCQGEYLAYCKKHGVGRPVSHSPK</sequence>
<dbReference type="EMBL" id="OBDY01000036">
    <property type="protein sequence ID" value="SNY69880.1"/>
    <property type="molecule type" value="Genomic_DNA"/>
</dbReference>